<evidence type="ECO:0000256" key="1">
    <source>
        <dbReference type="SAM" id="MobiDB-lite"/>
    </source>
</evidence>
<proteinExistence type="predicted"/>
<reference evidence="2" key="2">
    <citation type="journal article" date="2023" name="Science">
        <title>Genomic signatures of disease resistance in endangered staghorn corals.</title>
        <authorList>
            <person name="Vollmer S.V."/>
            <person name="Selwyn J.D."/>
            <person name="Despard B.A."/>
            <person name="Roesel C.L."/>
        </authorList>
    </citation>
    <scope>NUCLEOTIDE SEQUENCE</scope>
    <source>
        <strain evidence="2">K2</strain>
    </source>
</reference>
<reference evidence="2" key="1">
    <citation type="journal article" date="2023" name="G3 (Bethesda)">
        <title>Whole genome assembly and annotation of the endangered Caribbean coral Acropora cervicornis.</title>
        <authorList>
            <person name="Selwyn J.D."/>
            <person name="Vollmer S.V."/>
        </authorList>
    </citation>
    <scope>NUCLEOTIDE SEQUENCE</scope>
    <source>
        <strain evidence="2">K2</strain>
    </source>
</reference>
<sequence>MQVRRNRRKAEKRWKRTGLASDPLAVKSKRNYVIYIMIDARRSYYSQFMEENSSNQSELFREGKNLLNIQADKTLPPHTDAVKLAKDMGDCFVRKITAIMSKLPASTQALPSADQKSDSATALEMTTDPSGVTDGGRKKFSTNL</sequence>
<keyword evidence="3" id="KW-1185">Reference proteome</keyword>
<protein>
    <submittedName>
        <fullName evidence="2">Uncharacterized protein</fullName>
    </submittedName>
</protein>
<dbReference type="AlphaFoldDB" id="A0AAD9UUI5"/>
<evidence type="ECO:0000313" key="2">
    <source>
        <dbReference type="EMBL" id="KAK2550172.1"/>
    </source>
</evidence>
<accession>A0AAD9UUI5</accession>
<organism evidence="2 3">
    <name type="scientific">Acropora cervicornis</name>
    <name type="common">Staghorn coral</name>
    <dbReference type="NCBI Taxonomy" id="6130"/>
    <lineage>
        <taxon>Eukaryota</taxon>
        <taxon>Metazoa</taxon>
        <taxon>Cnidaria</taxon>
        <taxon>Anthozoa</taxon>
        <taxon>Hexacorallia</taxon>
        <taxon>Scleractinia</taxon>
        <taxon>Astrocoeniina</taxon>
        <taxon>Acroporidae</taxon>
        <taxon>Acropora</taxon>
    </lineage>
</organism>
<feature type="region of interest" description="Disordered" evidence="1">
    <location>
        <begin position="106"/>
        <end position="144"/>
    </location>
</feature>
<gene>
    <name evidence="2" type="ORF">P5673_029207</name>
</gene>
<dbReference type="Proteomes" id="UP001249851">
    <property type="component" value="Unassembled WGS sequence"/>
</dbReference>
<comment type="caution">
    <text evidence="2">The sequence shown here is derived from an EMBL/GenBank/DDBJ whole genome shotgun (WGS) entry which is preliminary data.</text>
</comment>
<evidence type="ECO:0000313" key="3">
    <source>
        <dbReference type="Proteomes" id="UP001249851"/>
    </source>
</evidence>
<name>A0AAD9UUI5_ACRCE</name>
<dbReference type="EMBL" id="JARQWQ010000114">
    <property type="protein sequence ID" value="KAK2550172.1"/>
    <property type="molecule type" value="Genomic_DNA"/>
</dbReference>